<feature type="signal peptide" evidence="10">
    <location>
        <begin position="1"/>
        <end position="24"/>
    </location>
</feature>
<evidence type="ECO:0000313" key="11">
    <source>
        <dbReference type="EnsemblMetazoa" id="SMAR003050-PA"/>
    </source>
</evidence>
<evidence type="ECO:0000256" key="7">
    <source>
        <dbReference type="ARBA" id="ARBA00023157"/>
    </source>
</evidence>
<name>T1IPU4_STRMM</name>
<keyword evidence="8" id="KW-0143">Chaperone</keyword>
<dbReference type="GO" id="GO:0030141">
    <property type="term" value="C:secretory granule"/>
    <property type="evidence" value="ECO:0007669"/>
    <property type="project" value="InterPro"/>
</dbReference>
<evidence type="ECO:0000256" key="1">
    <source>
        <dbReference type="ARBA" id="ARBA00004613"/>
    </source>
</evidence>
<proteinExistence type="inferred from homology"/>
<accession>T1IPU4</accession>
<dbReference type="STRING" id="126957.T1IPU4"/>
<dbReference type="GO" id="GO:0007218">
    <property type="term" value="P:neuropeptide signaling pathway"/>
    <property type="evidence" value="ECO:0007669"/>
    <property type="project" value="InterPro"/>
</dbReference>
<reference evidence="12" key="1">
    <citation type="submission" date="2011-05" db="EMBL/GenBank/DDBJ databases">
        <authorList>
            <person name="Richards S.R."/>
            <person name="Qu J."/>
            <person name="Jiang H."/>
            <person name="Jhangiani S.N."/>
            <person name="Agravi P."/>
            <person name="Goodspeed R."/>
            <person name="Gross S."/>
            <person name="Mandapat C."/>
            <person name="Jackson L."/>
            <person name="Mathew T."/>
            <person name="Pu L."/>
            <person name="Thornton R."/>
            <person name="Saada N."/>
            <person name="Wilczek-Boney K.B."/>
            <person name="Lee S."/>
            <person name="Kovar C."/>
            <person name="Wu Y."/>
            <person name="Scherer S.E."/>
            <person name="Worley K.C."/>
            <person name="Muzny D.M."/>
            <person name="Gibbs R."/>
        </authorList>
    </citation>
    <scope>NUCLEOTIDE SEQUENCE</scope>
    <source>
        <strain evidence="12">Brora</strain>
    </source>
</reference>
<dbReference type="AlphaFoldDB" id="T1IPU4"/>
<evidence type="ECO:0000256" key="6">
    <source>
        <dbReference type="ARBA" id="ARBA00022729"/>
    </source>
</evidence>
<keyword evidence="7" id="KW-1015">Disulfide bond</keyword>
<evidence type="ECO:0000256" key="8">
    <source>
        <dbReference type="ARBA" id="ARBA00023186"/>
    </source>
</evidence>
<protein>
    <recommendedName>
        <fullName evidence="3">Neuroendocrine protein 7B2</fullName>
    </recommendedName>
</protein>
<feature type="region of interest" description="Disordered" evidence="9">
    <location>
        <begin position="58"/>
        <end position="77"/>
    </location>
</feature>
<sequence length="259" mass="30025">MNMIVIIQPRILFLLVLWVYHARAHIYHDAPYTLTDALLREVVAKMGEATNDYLELPSDNVVTDDESDRSRVPKEFDNDRQFQPDYDTLDTMIRDQEYLQHSSLWGHQYMAGKPTFVLPAYCNPPNPCPKGYTHEDGCLENFVNSAAFSRNYQAAQECMCDTEHMFDCPTSTRDSEISALAQSIQNEGVMSHALDKIMEEFDVAHNEHKNMVAKKHYQPEPRENFFHEFLKFRNEPTKVNPYLQGEKLPIVAKKAPKFM</sequence>
<comment type="similarity">
    <text evidence="2">Belongs to the 7B2 family.</text>
</comment>
<dbReference type="PANTHER" id="PTHR12738">
    <property type="entry name" value="NEUROENDOCRINE PROTEIN 7B2"/>
    <property type="match status" value="1"/>
</dbReference>
<dbReference type="Proteomes" id="UP000014500">
    <property type="component" value="Unassembled WGS sequence"/>
</dbReference>
<dbReference type="GO" id="GO:0030234">
    <property type="term" value="F:enzyme regulator activity"/>
    <property type="evidence" value="ECO:0007669"/>
    <property type="project" value="TreeGrafter"/>
</dbReference>
<evidence type="ECO:0000256" key="4">
    <source>
        <dbReference type="ARBA" id="ARBA00022448"/>
    </source>
</evidence>
<evidence type="ECO:0000313" key="12">
    <source>
        <dbReference type="Proteomes" id="UP000014500"/>
    </source>
</evidence>
<dbReference type="EMBL" id="JH431265">
    <property type="status" value="NOT_ANNOTATED_CDS"/>
    <property type="molecule type" value="Genomic_DNA"/>
</dbReference>
<dbReference type="Pfam" id="PF05281">
    <property type="entry name" value="Secretogranin_V"/>
    <property type="match status" value="1"/>
</dbReference>
<evidence type="ECO:0000256" key="10">
    <source>
        <dbReference type="SAM" id="SignalP"/>
    </source>
</evidence>
<evidence type="ECO:0000256" key="2">
    <source>
        <dbReference type="ARBA" id="ARBA00006348"/>
    </source>
</evidence>
<evidence type="ECO:0000256" key="9">
    <source>
        <dbReference type="SAM" id="MobiDB-lite"/>
    </source>
</evidence>
<evidence type="ECO:0000256" key="3">
    <source>
        <dbReference type="ARBA" id="ARBA00019589"/>
    </source>
</evidence>
<dbReference type="GO" id="GO:0005576">
    <property type="term" value="C:extracellular region"/>
    <property type="evidence" value="ECO:0007669"/>
    <property type="project" value="UniProtKB-SubCell"/>
</dbReference>
<dbReference type="HOGENOM" id="CLU_080823_0_0_1"/>
<organism evidence="11 12">
    <name type="scientific">Strigamia maritima</name>
    <name type="common">European centipede</name>
    <name type="synonym">Geophilus maritimus</name>
    <dbReference type="NCBI Taxonomy" id="126957"/>
    <lineage>
        <taxon>Eukaryota</taxon>
        <taxon>Metazoa</taxon>
        <taxon>Ecdysozoa</taxon>
        <taxon>Arthropoda</taxon>
        <taxon>Myriapoda</taxon>
        <taxon>Chilopoda</taxon>
        <taxon>Pleurostigmophora</taxon>
        <taxon>Geophilomorpha</taxon>
        <taxon>Linotaeniidae</taxon>
        <taxon>Strigamia</taxon>
    </lineage>
</organism>
<keyword evidence="12" id="KW-1185">Reference proteome</keyword>
<keyword evidence="5" id="KW-0964">Secreted</keyword>
<dbReference type="EnsemblMetazoa" id="SMAR003050-RA">
    <property type="protein sequence ID" value="SMAR003050-PA"/>
    <property type="gene ID" value="SMAR003050"/>
</dbReference>
<feature type="chain" id="PRO_5004579408" description="Neuroendocrine protein 7B2" evidence="10">
    <location>
        <begin position="25"/>
        <end position="259"/>
    </location>
</feature>
<dbReference type="eggNOG" id="KOG4187">
    <property type="taxonomic scope" value="Eukaryota"/>
</dbReference>
<dbReference type="OMA" id="SYCEPPN"/>
<comment type="subcellular location">
    <subcellularLocation>
        <location evidence="1">Secreted</location>
    </subcellularLocation>
</comment>
<evidence type="ECO:0000256" key="5">
    <source>
        <dbReference type="ARBA" id="ARBA00022525"/>
    </source>
</evidence>
<dbReference type="InterPro" id="IPR007945">
    <property type="entry name" value="Secretogranin_V"/>
</dbReference>
<feature type="compositionally biased region" description="Basic and acidic residues" evidence="9">
    <location>
        <begin position="68"/>
        <end position="77"/>
    </location>
</feature>
<keyword evidence="6 10" id="KW-0732">Signal</keyword>
<keyword evidence="4" id="KW-0813">Transport</keyword>
<dbReference type="PANTHER" id="PTHR12738:SF0">
    <property type="entry name" value="NEUROENDOCRINE PROTEIN 7B2"/>
    <property type="match status" value="1"/>
</dbReference>
<reference evidence="11" key="2">
    <citation type="submission" date="2015-02" db="UniProtKB">
        <authorList>
            <consortium name="EnsemblMetazoa"/>
        </authorList>
    </citation>
    <scope>IDENTIFICATION</scope>
</reference>
<dbReference type="GO" id="GO:0046883">
    <property type="term" value="P:regulation of hormone secretion"/>
    <property type="evidence" value="ECO:0007669"/>
    <property type="project" value="TreeGrafter"/>
</dbReference>
<dbReference type="PhylomeDB" id="T1IPU4"/>